<evidence type="ECO:0000313" key="1">
    <source>
        <dbReference type="EMBL" id="SNS32310.1"/>
    </source>
</evidence>
<dbReference type="Gene3D" id="3.30.565.10">
    <property type="entry name" value="Histidine kinase-like ATPase, C-terminal domain"/>
    <property type="match status" value="1"/>
</dbReference>
<evidence type="ECO:0008006" key="3">
    <source>
        <dbReference type="Google" id="ProtNLM"/>
    </source>
</evidence>
<dbReference type="EMBL" id="FZOH01000003">
    <property type="protein sequence ID" value="SNS32310.1"/>
    <property type="molecule type" value="Genomic_DNA"/>
</dbReference>
<protein>
    <recommendedName>
        <fullName evidence="3">Histidine kinase</fullName>
    </recommendedName>
</protein>
<proteinExistence type="predicted"/>
<dbReference type="Proteomes" id="UP000198386">
    <property type="component" value="Unassembled WGS sequence"/>
</dbReference>
<dbReference type="InterPro" id="IPR036890">
    <property type="entry name" value="HATPase_C_sf"/>
</dbReference>
<keyword evidence="2" id="KW-1185">Reference proteome</keyword>
<dbReference type="RefSeq" id="WP_089403883.1">
    <property type="nucleotide sequence ID" value="NZ_FZOH01000003.1"/>
</dbReference>
<name>A0A239DIP6_9ACTN</name>
<dbReference type="AlphaFoldDB" id="A0A239DIP6"/>
<evidence type="ECO:0000313" key="2">
    <source>
        <dbReference type="Proteomes" id="UP000198386"/>
    </source>
</evidence>
<reference evidence="2" key="1">
    <citation type="submission" date="2017-06" db="EMBL/GenBank/DDBJ databases">
        <authorList>
            <person name="Varghese N."/>
            <person name="Submissions S."/>
        </authorList>
    </citation>
    <scope>NUCLEOTIDE SEQUENCE [LARGE SCALE GENOMIC DNA]</scope>
    <source>
        <strain evidence="2">DSM 45423</strain>
    </source>
</reference>
<accession>A0A239DIP6</accession>
<organism evidence="1 2">
    <name type="scientific">Geodermatophilus saharensis</name>
    <dbReference type="NCBI Taxonomy" id="1137994"/>
    <lineage>
        <taxon>Bacteria</taxon>
        <taxon>Bacillati</taxon>
        <taxon>Actinomycetota</taxon>
        <taxon>Actinomycetes</taxon>
        <taxon>Geodermatophilales</taxon>
        <taxon>Geodermatophilaceae</taxon>
        <taxon>Geodermatophilus</taxon>
    </lineage>
</organism>
<sequence>MLVGQDALADLDPLEVRDDHDALVREAALVHARARAAEHLVREDPAAAVRALRGLTRSSGAVYDALRAGVLPEPAGDDAGALAGPVALADLLGGFRASGGAVRFTATGPEGRLSPEGEAAVRSLLGEVLRSAGAAASLSVSLTWSATHLDLLVVLDPPRGGRAAPPAPVTAGDLARCREPVRRAGGSLRVEIPESGGSVVAAALPVAAPAVAGT</sequence>
<gene>
    <name evidence="1" type="ORF">SAMN04488107_2202</name>
</gene>